<name>A0A382PDS5_9ZZZZ</name>
<sequence length="345" mass="38860">TPAASRKPGQIDVLRKHFLSSIDREYISITKDAAGWRAKINEAAKPQGNVMVMADVGKPRKTYVLMRGNYASPLKEKPLDPGTPSVLPVQAKDSPANRLGLARWLFQPEHPLTARVAVNRYWYMLFGRGIVKTIEEFGSQGDWPSNLQLLDWLAIDFRESDWNVKRMLKQMLMSSTYRQSARASSDLVKLDPENKLLGRGPRFRLQAEFIRDTILSASGLLVKDIGGRGVKPYQPPGLWNEVSLGGNVRFVQDHGEKLYRRGMYTYWKRSSPAPSLTIFDTPTREKCVLRRSRTNTPLQALVLLNDPQYIEAARSLAQKVTLEAGDSIDARIVLAYRLATAHVPS</sequence>
<gene>
    <name evidence="2" type="ORF">METZ01_LOCUS324403</name>
</gene>
<protein>
    <recommendedName>
        <fullName evidence="1">DUF1553 domain-containing protein</fullName>
    </recommendedName>
</protein>
<feature type="non-terminal residue" evidence="2">
    <location>
        <position position="1"/>
    </location>
</feature>
<evidence type="ECO:0000259" key="1">
    <source>
        <dbReference type="Pfam" id="PF07587"/>
    </source>
</evidence>
<evidence type="ECO:0000313" key="2">
    <source>
        <dbReference type="EMBL" id="SVC71549.1"/>
    </source>
</evidence>
<dbReference type="InterPro" id="IPR022655">
    <property type="entry name" value="DUF1553"/>
</dbReference>
<organism evidence="2">
    <name type="scientific">marine metagenome</name>
    <dbReference type="NCBI Taxonomy" id="408172"/>
    <lineage>
        <taxon>unclassified sequences</taxon>
        <taxon>metagenomes</taxon>
        <taxon>ecological metagenomes</taxon>
    </lineage>
</organism>
<dbReference type="EMBL" id="UINC01106707">
    <property type="protein sequence ID" value="SVC71549.1"/>
    <property type="molecule type" value="Genomic_DNA"/>
</dbReference>
<dbReference type="PANTHER" id="PTHR35889:SF3">
    <property type="entry name" value="F-BOX DOMAIN-CONTAINING PROTEIN"/>
    <property type="match status" value="1"/>
</dbReference>
<feature type="non-terminal residue" evidence="2">
    <location>
        <position position="345"/>
    </location>
</feature>
<proteinExistence type="predicted"/>
<dbReference type="AlphaFoldDB" id="A0A382PDS5"/>
<dbReference type="PANTHER" id="PTHR35889">
    <property type="entry name" value="CYCLOINULO-OLIGOSACCHARIDE FRUCTANOTRANSFERASE-RELATED"/>
    <property type="match status" value="1"/>
</dbReference>
<dbReference type="Pfam" id="PF07587">
    <property type="entry name" value="PSD1"/>
    <property type="match status" value="1"/>
</dbReference>
<accession>A0A382PDS5</accession>
<reference evidence="2" key="1">
    <citation type="submission" date="2018-05" db="EMBL/GenBank/DDBJ databases">
        <authorList>
            <person name="Lanie J.A."/>
            <person name="Ng W.-L."/>
            <person name="Kazmierczak K.M."/>
            <person name="Andrzejewski T.M."/>
            <person name="Davidsen T.M."/>
            <person name="Wayne K.J."/>
            <person name="Tettelin H."/>
            <person name="Glass J.I."/>
            <person name="Rusch D."/>
            <person name="Podicherti R."/>
            <person name="Tsui H.-C.T."/>
            <person name="Winkler M.E."/>
        </authorList>
    </citation>
    <scope>NUCLEOTIDE SEQUENCE</scope>
</reference>
<feature type="domain" description="DUF1553" evidence="1">
    <location>
        <begin position="97"/>
        <end position="344"/>
    </location>
</feature>